<name>A0ABV9TQG5_9ACTN</name>
<evidence type="ECO:0000256" key="1">
    <source>
        <dbReference type="ARBA" id="ARBA00022723"/>
    </source>
</evidence>
<evidence type="ECO:0000313" key="6">
    <source>
        <dbReference type="Proteomes" id="UP001595872"/>
    </source>
</evidence>
<protein>
    <submittedName>
        <fullName evidence="5">Polysaccharide deacetylase family protein</fullName>
    </submittedName>
</protein>
<dbReference type="EMBL" id="JBHSIT010000001">
    <property type="protein sequence ID" value="MFC4905698.1"/>
    <property type="molecule type" value="Genomic_DNA"/>
</dbReference>
<dbReference type="PROSITE" id="PS51677">
    <property type="entry name" value="NODB"/>
    <property type="match status" value="1"/>
</dbReference>
<reference evidence="6" key="1">
    <citation type="journal article" date="2019" name="Int. J. Syst. Evol. Microbiol.">
        <title>The Global Catalogue of Microorganisms (GCM) 10K type strain sequencing project: providing services to taxonomists for standard genome sequencing and annotation.</title>
        <authorList>
            <consortium name="The Broad Institute Genomics Platform"/>
            <consortium name="The Broad Institute Genome Sequencing Center for Infectious Disease"/>
            <person name="Wu L."/>
            <person name="Ma J."/>
        </authorList>
    </citation>
    <scope>NUCLEOTIDE SEQUENCE [LARGE SCALE GENOMIC DNA]</scope>
    <source>
        <strain evidence="6">KLKA75</strain>
    </source>
</reference>
<feature type="chain" id="PRO_5045613778" evidence="3">
    <location>
        <begin position="28"/>
        <end position="259"/>
    </location>
</feature>
<keyword evidence="6" id="KW-1185">Reference proteome</keyword>
<sequence length="259" mass="27571">MRGSTVAKGAAVGLAAAVVAACGSVHAGDLRQQAAAAKKRAAALAPPPTPTAPPARTMDCARLKCVALTFDDGPGPYTAHLLDVLKAAGARATFFMLGENVGGYKADVRRMVLEGHQLGNHSWSHPQLTTLSTAAVRSQVRRTQKVITQASGGVAPEVFRPPYGATNARVGKAVGMPEIVWDVDSLDWRYRDVARNVRVGTRDPKKGNVVLFHDIHKTTVQAIPRVLAGLKKRGFTFVTIGELTEGKRLIPGHTFPAWS</sequence>
<dbReference type="RefSeq" id="WP_378251442.1">
    <property type="nucleotide sequence ID" value="NZ_JBHSIT010000001.1"/>
</dbReference>
<feature type="domain" description="NodB homology" evidence="4">
    <location>
        <begin position="64"/>
        <end position="238"/>
    </location>
</feature>
<feature type="signal peptide" evidence="3">
    <location>
        <begin position="1"/>
        <end position="27"/>
    </location>
</feature>
<keyword evidence="2" id="KW-0378">Hydrolase</keyword>
<dbReference type="InterPro" id="IPR011330">
    <property type="entry name" value="Glyco_hydro/deAcase_b/a-brl"/>
</dbReference>
<proteinExistence type="predicted"/>
<keyword evidence="3" id="KW-0732">Signal</keyword>
<accession>A0ABV9TQG5</accession>
<dbReference type="SUPFAM" id="SSF88713">
    <property type="entry name" value="Glycoside hydrolase/deacetylase"/>
    <property type="match status" value="1"/>
</dbReference>
<dbReference type="InterPro" id="IPR002509">
    <property type="entry name" value="NODB_dom"/>
</dbReference>
<dbReference type="InterPro" id="IPR050248">
    <property type="entry name" value="Polysacc_deacetylase_ArnD"/>
</dbReference>
<evidence type="ECO:0000313" key="5">
    <source>
        <dbReference type="EMBL" id="MFC4905698.1"/>
    </source>
</evidence>
<dbReference type="Proteomes" id="UP001595872">
    <property type="component" value="Unassembled WGS sequence"/>
</dbReference>
<dbReference type="PROSITE" id="PS51257">
    <property type="entry name" value="PROKAR_LIPOPROTEIN"/>
    <property type="match status" value="1"/>
</dbReference>
<comment type="caution">
    <text evidence="5">The sequence shown here is derived from an EMBL/GenBank/DDBJ whole genome shotgun (WGS) entry which is preliminary data.</text>
</comment>
<gene>
    <name evidence="5" type="ORF">ACFPCY_00065</name>
</gene>
<organism evidence="5 6">
    <name type="scientific">Actinomadura gamaensis</name>
    <dbReference type="NCBI Taxonomy" id="1763541"/>
    <lineage>
        <taxon>Bacteria</taxon>
        <taxon>Bacillati</taxon>
        <taxon>Actinomycetota</taxon>
        <taxon>Actinomycetes</taxon>
        <taxon>Streptosporangiales</taxon>
        <taxon>Thermomonosporaceae</taxon>
        <taxon>Actinomadura</taxon>
    </lineage>
</organism>
<evidence type="ECO:0000256" key="2">
    <source>
        <dbReference type="ARBA" id="ARBA00022801"/>
    </source>
</evidence>
<keyword evidence="1" id="KW-0479">Metal-binding</keyword>
<dbReference type="Pfam" id="PF01522">
    <property type="entry name" value="Polysacc_deac_1"/>
    <property type="match status" value="1"/>
</dbReference>
<dbReference type="PANTHER" id="PTHR10587:SF133">
    <property type="entry name" value="CHITIN DEACETYLASE 1-RELATED"/>
    <property type="match status" value="1"/>
</dbReference>
<dbReference type="Gene3D" id="3.20.20.370">
    <property type="entry name" value="Glycoside hydrolase/deacetylase"/>
    <property type="match status" value="1"/>
</dbReference>
<evidence type="ECO:0000256" key="3">
    <source>
        <dbReference type="SAM" id="SignalP"/>
    </source>
</evidence>
<evidence type="ECO:0000259" key="4">
    <source>
        <dbReference type="PROSITE" id="PS51677"/>
    </source>
</evidence>
<dbReference type="PANTHER" id="PTHR10587">
    <property type="entry name" value="GLYCOSYL TRANSFERASE-RELATED"/>
    <property type="match status" value="1"/>
</dbReference>